<sequence length="359" mass="38829">MRASSLLGFLATGARFTAQYTEPIQANASVTSLHRLNVSWPGTLLRPATTRRSPLSVSAKPTALAWTETHTFDDAERSVEAEAVTDAFDPASAADVLRQKFEHQIAGGNDAGMTPDVVGFRTPAAGPGHSGLLNTKPLLEGWATWQVHRAGQDKNFLAEMRSRPVAEHDWWLHKRDHDHNCLLGYGTTPTADSNSWALTAAAQESGRDSELRFDVGKGLHDTDENGNLIGCSLNQESVGLNAFMANSDCGPARITAVPGKSDDASAFEAKTTDLDGKTQGAVFDPATNYFHDTRLGTDALYKHGDYTHGSAWPDQSPSVPQASNGIVSAATPRSGRSVRIGHRHRRQQWRIRAARTAPR</sequence>
<evidence type="ECO:0000313" key="4">
    <source>
        <dbReference type="Proteomes" id="UP000267408"/>
    </source>
</evidence>
<dbReference type="InterPro" id="IPR054491">
    <property type="entry name" value="MGH1-like_GH"/>
</dbReference>
<evidence type="ECO:0000256" key="1">
    <source>
        <dbReference type="SAM" id="MobiDB-lite"/>
    </source>
</evidence>
<dbReference type="RefSeq" id="WP_123558978.1">
    <property type="nucleotide sequence ID" value="NZ_RJVJ01000001.1"/>
</dbReference>
<dbReference type="SUPFAM" id="SSF48208">
    <property type="entry name" value="Six-hairpin glycosidases"/>
    <property type="match status" value="1"/>
</dbReference>
<dbReference type="OrthoDB" id="9798687at2"/>
<feature type="region of interest" description="Disordered" evidence="1">
    <location>
        <begin position="311"/>
        <end position="343"/>
    </location>
</feature>
<dbReference type="AlphaFoldDB" id="A0A8G1XGK5"/>
<dbReference type="Proteomes" id="UP000267408">
    <property type="component" value="Unassembled WGS sequence"/>
</dbReference>
<feature type="domain" description="Mannosylglycerate hydrolase MGH1-like glycoside hydrolase" evidence="2">
    <location>
        <begin position="88"/>
        <end position="301"/>
    </location>
</feature>
<organism evidence="3 4">
    <name type="scientific">Kitasatospora cineracea</name>
    <dbReference type="NCBI Taxonomy" id="88074"/>
    <lineage>
        <taxon>Bacteria</taxon>
        <taxon>Bacillati</taxon>
        <taxon>Actinomycetota</taxon>
        <taxon>Actinomycetes</taxon>
        <taxon>Kitasatosporales</taxon>
        <taxon>Streptomycetaceae</taxon>
        <taxon>Kitasatospora</taxon>
    </lineage>
</organism>
<dbReference type="Pfam" id="PF22422">
    <property type="entry name" value="MGH1-like_GH"/>
    <property type="match status" value="1"/>
</dbReference>
<feature type="compositionally biased region" description="Polar residues" evidence="1">
    <location>
        <begin position="313"/>
        <end position="326"/>
    </location>
</feature>
<proteinExistence type="predicted"/>
<reference evidence="3 4" key="1">
    <citation type="submission" date="2018-11" db="EMBL/GenBank/DDBJ databases">
        <title>Sequencing the genomes of 1000 actinobacteria strains.</title>
        <authorList>
            <person name="Klenk H.-P."/>
        </authorList>
    </citation>
    <scope>NUCLEOTIDE SEQUENCE [LARGE SCALE GENOMIC DNA]</scope>
    <source>
        <strain evidence="3 4">DSM 44780</strain>
    </source>
</reference>
<dbReference type="Gene3D" id="1.50.10.10">
    <property type="match status" value="1"/>
</dbReference>
<name>A0A8G1XGK5_9ACTN</name>
<evidence type="ECO:0000313" key="3">
    <source>
        <dbReference type="EMBL" id="ROR46417.1"/>
    </source>
</evidence>
<gene>
    <name evidence="3" type="ORF">EDD39_4686</name>
</gene>
<dbReference type="InterPro" id="IPR012341">
    <property type="entry name" value="6hp_glycosidase-like_sf"/>
</dbReference>
<dbReference type="EMBL" id="RJVJ01000001">
    <property type="protein sequence ID" value="ROR46417.1"/>
    <property type="molecule type" value="Genomic_DNA"/>
</dbReference>
<dbReference type="GO" id="GO:0005975">
    <property type="term" value="P:carbohydrate metabolic process"/>
    <property type="evidence" value="ECO:0007669"/>
    <property type="project" value="InterPro"/>
</dbReference>
<accession>A0A8G1XGK5</accession>
<evidence type="ECO:0000259" key="2">
    <source>
        <dbReference type="Pfam" id="PF22422"/>
    </source>
</evidence>
<protein>
    <recommendedName>
        <fullName evidence="2">Mannosylglycerate hydrolase MGH1-like glycoside hydrolase domain-containing protein</fullName>
    </recommendedName>
</protein>
<comment type="caution">
    <text evidence="3">The sequence shown here is derived from an EMBL/GenBank/DDBJ whole genome shotgun (WGS) entry which is preliminary data.</text>
</comment>
<dbReference type="InterPro" id="IPR008928">
    <property type="entry name" value="6-hairpin_glycosidase_sf"/>
</dbReference>